<dbReference type="InterPro" id="IPR051092">
    <property type="entry name" value="FYVE_RhoGEF_PH"/>
</dbReference>
<keyword evidence="5" id="KW-1185">Reference proteome</keyword>
<feature type="compositionally biased region" description="Polar residues" evidence="2">
    <location>
        <begin position="441"/>
        <end position="450"/>
    </location>
</feature>
<evidence type="ECO:0000313" key="5">
    <source>
        <dbReference type="Proteomes" id="UP000789572"/>
    </source>
</evidence>
<dbReference type="PANTHER" id="PTHR12673">
    <property type="entry name" value="FACIOGENITAL DYSPLASIA PROTEIN"/>
    <property type="match status" value="1"/>
</dbReference>
<evidence type="ECO:0000256" key="2">
    <source>
        <dbReference type="SAM" id="MobiDB-lite"/>
    </source>
</evidence>
<dbReference type="Pfam" id="PF00169">
    <property type="entry name" value="PH"/>
    <property type="match status" value="1"/>
</dbReference>
<feature type="compositionally biased region" description="Polar residues" evidence="2">
    <location>
        <begin position="384"/>
        <end position="395"/>
    </location>
</feature>
<feature type="compositionally biased region" description="Polar residues" evidence="2">
    <location>
        <begin position="343"/>
        <end position="353"/>
    </location>
</feature>
<dbReference type="InterPro" id="IPR035899">
    <property type="entry name" value="DBL_dom_sf"/>
</dbReference>
<dbReference type="PANTHER" id="PTHR12673:SF159">
    <property type="entry name" value="LD03170P"/>
    <property type="match status" value="1"/>
</dbReference>
<keyword evidence="1" id="KW-0175">Coiled coil</keyword>
<dbReference type="SMART" id="SM00325">
    <property type="entry name" value="RhoGEF"/>
    <property type="match status" value="1"/>
</dbReference>
<sequence>MARADSGYVSSHGSISSQKSSQAIRDSYDTIEVEHKGKRTHNTNQNVINDHLQESFLQHDDKSNYGNVYFHSSPTDITYTKDQFATSPKYYTSNQYSPSLQQSKPITFLPSSPNSPHAHHHPDRLPRLNPSQTENRGRSLSDSRLPGTNGVVGKEQLARSYNESAIDQIMSRNQVVAAGNPSTKFSSTKSEGDRSRSNSLHDNQESSFGNAFATMSNTTVAADAASIAIPRNKVQGRGTATSIAQAALILYSTTVDSDDESESDEGIYVGIVDDDEIDNNNGSFSEWNEPSEANVDKEFDTRDGGYASQQPQSPSSQYKPTSMNQQVYQNQGRPHLDRPLPQSPSQDYQSPTHPNLDRPLPQYPRQGSPQPQNNLNLDRPLPQNPRQEYQPQNLDRSLPQYPRQSSPQPQNNINLDRPLPQNPRQEHQPQNLDRSLPQYPRQGSPQTQTRLDLDRLLPQNPRYDYQPQVHPNLDRPLPQYPRQDSPKPQYPRQDSPKPQYPRQDSPKPQYQRQDSPKPQYPRQDSPKPQYPRQDSPKPQVSPNMDRPLPKSPRQERQLPKHPNLDRSQSRSHLDRPLPQDPRQDFQPQNRPNLDRPLPQNPRQNVQPQNRPNLDRPLPQGPRQVDRDLPQLPNGMELQQSVQVAPAGQNEKKNSDPAARIKKRELAVKEIITSERTYVDGLRKCVSFFLNPLRENCQKATAKNGLLPTKRAASAEDINLIFGNIEQLLTLHEQLLKSLEERYQQWNPNEFISDIFIRTAPYLKMYTTYLKNFPQAVGTIERLKKEAQAFKKLVAHCVERPELGGLPMNSFLTLPIQRIPRYKMLLEAVLKYTDEFHPDYENLQKCVQQISVIADEVNEKIRDAENQQKIVEIQGLPDDIVKPARRFIHKGDLHKVVMSQHYTTPSKGSDARTYFLFNDLLLFCVNNNGKHIYETRFDLASASIRDIEDGLYTHPYCFQIVTNRGDYVVRATTYEEKRDCIERFDDTIWKLQNGARATYGADGKRLIPLKLPAIPPPSS</sequence>
<dbReference type="InterPro" id="IPR001849">
    <property type="entry name" value="PH_domain"/>
</dbReference>
<feature type="compositionally biased region" description="Polar residues" evidence="2">
    <location>
        <begin position="365"/>
        <end position="376"/>
    </location>
</feature>
<dbReference type="InterPro" id="IPR000219">
    <property type="entry name" value="DH_dom"/>
</dbReference>
<feature type="compositionally biased region" description="Low complexity" evidence="2">
    <location>
        <begin position="308"/>
        <end position="317"/>
    </location>
</feature>
<evidence type="ECO:0000313" key="4">
    <source>
        <dbReference type="EMBL" id="CAG8492612.1"/>
    </source>
</evidence>
<gene>
    <name evidence="4" type="ORF">POCULU_LOCUS2155</name>
</gene>
<feature type="compositionally biased region" description="Polar residues" evidence="2">
    <location>
        <begin position="93"/>
        <end position="105"/>
    </location>
</feature>
<feature type="region of interest" description="Disordered" evidence="2">
    <location>
        <begin position="271"/>
        <end position="630"/>
    </location>
</feature>
<feature type="compositionally biased region" description="Low complexity" evidence="2">
    <location>
        <begin position="595"/>
        <end position="611"/>
    </location>
</feature>
<dbReference type="OrthoDB" id="660555at2759"/>
<dbReference type="InterPro" id="IPR011993">
    <property type="entry name" value="PH-like_dom_sf"/>
</dbReference>
<feature type="compositionally biased region" description="Basic and acidic residues" evidence="2">
    <location>
        <begin position="294"/>
        <end position="303"/>
    </location>
</feature>
<dbReference type="Pfam" id="PF00621">
    <property type="entry name" value="RhoGEF"/>
    <property type="match status" value="1"/>
</dbReference>
<feature type="compositionally biased region" description="Low complexity" evidence="2">
    <location>
        <begin position="397"/>
        <end position="410"/>
    </location>
</feature>
<dbReference type="Gene3D" id="2.30.29.30">
    <property type="entry name" value="Pleckstrin-homology domain (PH domain)/Phosphotyrosine-binding domain (PTB)"/>
    <property type="match status" value="1"/>
</dbReference>
<evidence type="ECO:0000256" key="1">
    <source>
        <dbReference type="SAM" id="Coils"/>
    </source>
</evidence>
<feature type="region of interest" description="Disordered" evidence="2">
    <location>
        <begin position="1"/>
        <end position="27"/>
    </location>
</feature>
<dbReference type="GO" id="GO:0005085">
    <property type="term" value="F:guanyl-nucleotide exchange factor activity"/>
    <property type="evidence" value="ECO:0007669"/>
    <property type="project" value="InterPro"/>
</dbReference>
<dbReference type="Proteomes" id="UP000789572">
    <property type="component" value="Unassembled WGS sequence"/>
</dbReference>
<feature type="compositionally biased region" description="Polar residues" evidence="2">
    <location>
        <begin position="318"/>
        <end position="332"/>
    </location>
</feature>
<feature type="compositionally biased region" description="Polar residues" evidence="2">
    <location>
        <begin position="197"/>
        <end position="206"/>
    </location>
</feature>
<proteinExistence type="predicted"/>
<protein>
    <submittedName>
        <fullName evidence="4">9049_t:CDS:1</fullName>
    </submittedName>
</protein>
<feature type="coiled-coil region" evidence="1">
    <location>
        <begin position="846"/>
        <end position="873"/>
    </location>
</feature>
<dbReference type="EMBL" id="CAJVPJ010000189">
    <property type="protein sequence ID" value="CAG8492612.1"/>
    <property type="molecule type" value="Genomic_DNA"/>
</dbReference>
<reference evidence="4" key="1">
    <citation type="submission" date="2021-06" db="EMBL/GenBank/DDBJ databases">
        <authorList>
            <person name="Kallberg Y."/>
            <person name="Tangrot J."/>
            <person name="Rosling A."/>
        </authorList>
    </citation>
    <scope>NUCLEOTIDE SEQUENCE</scope>
    <source>
        <strain evidence="4">IA702</strain>
    </source>
</reference>
<dbReference type="Gene3D" id="1.20.900.10">
    <property type="entry name" value="Dbl homology (DH) domain"/>
    <property type="match status" value="1"/>
</dbReference>
<feature type="compositionally biased region" description="Basic and acidic residues" evidence="2">
    <location>
        <begin position="552"/>
        <end position="583"/>
    </location>
</feature>
<organism evidence="4 5">
    <name type="scientific">Paraglomus occultum</name>
    <dbReference type="NCBI Taxonomy" id="144539"/>
    <lineage>
        <taxon>Eukaryota</taxon>
        <taxon>Fungi</taxon>
        <taxon>Fungi incertae sedis</taxon>
        <taxon>Mucoromycota</taxon>
        <taxon>Glomeromycotina</taxon>
        <taxon>Glomeromycetes</taxon>
        <taxon>Paraglomerales</taxon>
        <taxon>Paraglomeraceae</taxon>
        <taxon>Paraglomus</taxon>
    </lineage>
</organism>
<comment type="caution">
    <text evidence="4">The sequence shown here is derived from an EMBL/GenBank/DDBJ whole genome shotgun (WGS) entry which is preliminary data.</text>
</comment>
<feature type="compositionally biased region" description="Polar residues" evidence="2">
    <location>
        <begin position="279"/>
        <end position="288"/>
    </location>
</feature>
<feature type="domain" description="DH" evidence="3">
    <location>
        <begin position="662"/>
        <end position="859"/>
    </location>
</feature>
<feature type="compositionally biased region" description="Polar residues" evidence="2">
    <location>
        <begin position="177"/>
        <end position="189"/>
    </location>
</feature>
<dbReference type="PROSITE" id="PS50010">
    <property type="entry name" value="DH_2"/>
    <property type="match status" value="1"/>
</dbReference>
<dbReference type="SMART" id="SM00233">
    <property type="entry name" value="PH"/>
    <property type="match status" value="1"/>
</dbReference>
<feature type="region of interest" description="Disordered" evidence="2">
    <location>
        <begin position="177"/>
        <end position="206"/>
    </location>
</feature>
<dbReference type="SUPFAM" id="SSF50729">
    <property type="entry name" value="PH domain-like"/>
    <property type="match status" value="1"/>
</dbReference>
<dbReference type="GO" id="GO:0005737">
    <property type="term" value="C:cytoplasm"/>
    <property type="evidence" value="ECO:0007669"/>
    <property type="project" value="TreeGrafter"/>
</dbReference>
<feature type="compositionally biased region" description="Low complexity" evidence="2">
    <location>
        <begin position="1"/>
        <end position="21"/>
    </location>
</feature>
<dbReference type="CDD" id="cd00160">
    <property type="entry name" value="RhoGEF"/>
    <property type="match status" value="1"/>
</dbReference>
<name>A0A9N8WRS3_9GLOM</name>
<dbReference type="SUPFAM" id="SSF48065">
    <property type="entry name" value="DBL homology domain (DH-domain)"/>
    <property type="match status" value="1"/>
</dbReference>
<feature type="region of interest" description="Disordered" evidence="2">
    <location>
        <begin position="93"/>
        <end position="156"/>
    </location>
</feature>
<evidence type="ECO:0000259" key="3">
    <source>
        <dbReference type="PROSITE" id="PS50010"/>
    </source>
</evidence>
<dbReference type="AlphaFoldDB" id="A0A9N8WRS3"/>
<accession>A0A9N8WRS3</accession>